<dbReference type="PANTHER" id="PTHR43278">
    <property type="entry name" value="NAD(P)H-DEPENDENT FMN-CONTAINING OXIDOREDUCTASE YWQN-RELATED"/>
    <property type="match status" value="1"/>
</dbReference>
<sequence>MKALLINGSPHRQGCTNLALEYVAKGLAEGGVDAQIVWLGSKPLAGCMACNACRKTGRCVHDDVVNELIPLANEADGIVIGSPVHYAAASGQVTSAMHRLFYTGAVDWSGKVGASVVSCRRGGASAAFDQLNKYFTITGMPIVSSYYWNQIHGNTPEEAMRDEEGLATMQQLGLNMAWLIRCIKAGEKAGFAYPGRVHSAKTNFIR</sequence>
<dbReference type="Gene3D" id="3.40.50.360">
    <property type="match status" value="1"/>
</dbReference>
<proteinExistence type="predicted"/>
<keyword evidence="2" id="KW-0288">FMN</keyword>
<dbReference type="Proteomes" id="UP000260943">
    <property type="component" value="Unassembled WGS sequence"/>
</dbReference>
<dbReference type="GO" id="GO:0016491">
    <property type="term" value="F:oxidoreductase activity"/>
    <property type="evidence" value="ECO:0007669"/>
    <property type="project" value="InterPro"/>
</dbReference>
<evidence type="ECO:0000256" key="2">
    <source>
        <dbReference type="ARBA" id="ARBA00022643"/>
    </source>
</evidence>
<feature type="domain" description="NADPH-dependent FMN reductase-like" evidence="3">
    <location>
        <begin position="1"/>
        <end position="149"/>
    </location>
</feature>
<evidence type="ECO:0000313" key="5">
    <source>
        <dbReference type="Proteomes" id="UP000260943"/>
    </source>
</evidence>
<reference evidence="4 5" key="1">
    <citation type="submission" date="2018-08" db="EMBL/GenBank/DDBJ databases">
        <title>A genome reference for cultivated species of the human gut microbiota.</title>
        <authorList>
            <person name="Zou Y."/>
            <person name="Xue W."/>
            <person name="Luo G."/>
        </authorList>
    </citation>
    <scope>NUCLEOTIDE SEQUENCE [LARGE SCALE GENOMIC DNA]</scope>
    <source>
        <strain evidence="4 5">TF08-14</strain>
    </source>
</reference>
<protein>
    <submittedName>
        <fullName evidence="4">Flavodoxin family protein</fullName>
    </submittedName>
</protein>
<evidence type="ECO:0000259" key="3">
    <source>
        <dbReference type="Pfam" id="PF03358"/>
    </source>
</evidence>
<keyword evidence="1" id="KW-0285">Flavoprotein</keyword>
<evidence type="ECO:0000313" key="4">
    <source>
        <dbReference type="EMBL" id="RGL10412.1"/>
    </source>
</evidence>
<gene>
    <name evidence="4" type="ORF">DXC81_05095</name>
</gene>
<dbReference type="AlphaFoldDB" id="A0A3E4QTA2"/>
<comment type="caution">
    <text evidence="4">The sequence shown here is derived from an EMBL/GenBank/DDBJ whole genome shotgun (WGS) entry which is preliminary data.</text>
</comment>
<dbReference type="Pfam" id="PF03358">
    <property type="entry name" value="FMN_red"/>
    <property type="match status" value="1"/>
</dbReference>
<organism evidence="4 5">
    <name type="scientific">Collinsella tanakaei</name>
    <dbReference type="NCBI Taxonomy" id="626935"/>
    <lineage>
        <taxon>Bacteria</taxon>
        <taxon>Bacillati</taxon>
        <taxon>Actinomycetota</taxon>
        <taxon>Coriobacteriia</taxon>
        <taxon>Coriobacteriales</taxon>
        <taxon>Coriobacteriaceae</taxon>
        <taxon>Collinsella</taxon>
    </lineage>
</organism>
<dbReference type="RefSeq" id="WP_117679478.1">
    <property type="nucleotide sequence ID" value="NZ_CALJOO010000055.1"/>
</dbReference>
<dbReference type="InterPro" id="IPR005025">
    <property type="entry name" value="FMN_Rdtase-like_dom"/>
</dbReference>
<dbReference type="EMBL" id="QSRJ01000005">
    <property type="protein sequence ID" value="RGL10412.1"/>
    <property type="molecule type" value="Genomic_DNA"/>
</dbReference>
<accession>A0A3E4QTA2</accession>
<dbReference type="SUPFAM" id="SSF52218">
    <property type="entry name" value="Flavoproteins"/>
    <property type="match status" value="1"/>
</dbReference>
<dbReference type="PANTHER" id="PTHR43278:SF4">
    <property type="entry name" value="NAD(P)H-DEPENDENT FMN-CONTAINING OXIDOREDUCTASE YWQN-RELATED"/>
    <property type="match status" value="1"/>
</dbReference>
<evidence type="ECO:0000256" key="1">
    <source>
        <dbReference type="ARBA" id="ARBA00022630"/>
    </source>
</evidence>
<dbReference type="InterPro" id="IPR051796">
    <property type="entry name" value="ISF_SsuE-like"/>
</dbReference>
<dbReference type="InterPro" id="IPR029039">
    <property type="entry name" value="Flavoprotein-like_sf"/>
</dbReference>
<name>A0A3E4QTA2_9ACTN</name>